<feature type="domain" description="LapB rubredoxin metal binding" evidence="9">
    <location>
        <begin position="399"/>
        <end position="425"/>
    </location>
</feature>
<dbReference type="RefSeq" id="WP_085127217.1">
    <property type="nucleotide sequence ID" value="NZ_FWZX01000051.1"/>
</dbReference>
<comment type="subcellular location">
    <subcellularLocation>
        <location evidence="1">Membrane</location>
    </subcellularLocation>
</comment>
<keyword evidence="5 7" id="KW-0472">Membrane</keyword>
<feature type="transmembrane region" description="Helical" evidence="7">
    <location>
        <begin position="37"/>
        <end position="62"/>
    </location>
</feature>
<reference evidence="10 11" key="1">
    <citation type="submission" date="2017-04" db="EMBL/GenBank/DDBJ databases">
        <authorList>
            <person name="Afonso C.L."/>
            <person name="Miller P.J."/>
            <person name="Scott M.A."/>
            <person name="Spackman E."/>
            <person name="Goraichik I."/>
            <person name="Dimitrov K.M."/>
            <person name="Suarez D.L."/>
            <person name="Swayne D.E."/>
        </authorList>
    </citation>
    <scope>NUCLEOTIDE SEQUENCE [LARGE SCALE GENOMIC DNA]</scope>
    <source>
        <strain evidence="10 11">USBA 355</strain>
    </source>
</reference>
<keyword evidence="6" id="KW-0175">Coiled coil</keyword>
<evidence type="ECO:0000256" key="4">
    <source>
        <dbReference type="ARBA" id="ARBA00022989"/>
    </source>
</evidence>
<evidence type="ECO:0000259" key="8">
    <source>
        <dbReference type="Pfam" id="PF07219"/>
    </source>
</evidence>
<evidence type="ECO:0000256" key="5">
    <source>
        <dbReference type="ARBA" id="ARBA00023136"/>
    </source>
</evidence>
<protein>
    <submittedName>
        <fullName evidence="10">HemY protein</fullName>
    </submittedName>
</protein>
<dbReference type="CDD" id="cd00350">
    <property type="entry name" value="rubredoxin_like"/>
    <property type="match status" value="1"/>
</dbReference>
<dbReference type="Pfam" id="PF07219">
    <property type="entry name" value="HemY_N"/>
    <property type="match status" value="1"/>
</dbReference>
<evidence type="ECO:0000256" key="7">
    <source>
        <dbReference type="SAM" id="Phobius"/>
    </source>
</evidence>
<feature type="domain" description="HemY N-terminal" evidence="8">
    <location>
        <begin position="26"/>
        <end position="130"/>
    </location>
</feature>
<evidence type="ECO:0000256" key="6">
    <source>
        <dbReference type="SAM" id="Coils"/>
    </source>
</evidence>
<dbReference type="EMBL" id="FWZX01000051">
    <property type="protein sequence ID" value="SMF83785.1"/>
    <property type="molecule type" value="Genomic_DNA"/>
</dbReference>
<dbReference type="Gene3D" id="1.25.40.10">
    <property type="entry name" value="Tetratricopeptide repeat domain"/>
    <property type="match status" value="2"/>
</dbReference>
<dbReference type="AlphaFoldDB" id="A0A1Y6CS04"/>
<gene>
    <name evidence="10" type="ORF">SAMN05428998_15114</name>
</gene>
<keyword evidence="2 7" id="KW-0812">Transmembrane</keyword>
<organism evidence="10 11">
    <name type="scientific">Tistlia consotensis USBA 355</name>
    <dbReference type="NCBI Taxonomy" id="560819"/>
    <lineage>
        <taxon>Bacteria</taxon>
        <taxon>Pseudomonadati</taxon>
        <taxon>Pseudomonadota</taxon>
        <taxon>Alphaproteobacteria</taxon>
        <taxon>Rhodospirillales</taxon>
        <taxon>Rhodovibrionaceae</taxon>
        <taxon>Tistlia</taxon>
    </lineage>
</organism>
<dbReference type="GO" id="GO:0046872">
    <property type="term" value="F:metal ion binding"/>
    <property type="evidence" value="ECO:0007669"/>
    <property type="project" value="UniProtKB-KW"/>
</dbReference>
<dbReference type="InterPro" id="IPR011990">
    <property type="entry name" value="TPR-like_helical_dom_sf"/>
</dbReference>
<evidence type="ECO:0000256" key="2">
    <source>
        <dbReference type="ARBA" id="ARBA00022692"/>
    </source>
</evidence>
<dbReference type="Proteomes" id="UP000192917">
    <property type="component" value="Unassembled WGS sequence"/>
</dbReference>
<feature type="coiled-coil region" evidence="6">
    <location>
        <begin position="195"/>
        <end position="250"/>
    </location>
</feature>
<dbReference type="Pfam" id="PF18073">
    <property type="entry name" value="Zn_ribbon_LapB"/>
    <property type="match status" value="1"/>
</dbReference>
<accession>A0A1Y6CS04</accession>
<dbReference type="InterPro" id="IPR041166">
    <property type="entry name" value="Rubredoxin_2"/>
</dbReference>
<sequence length="470" mass="51206">MRGLIAFGLLAVAAIAASVWLAEHPGLVVIDWLGWQLSTSVGIAVLALVVLLGLGILLYRIWQAVMGAPGRLSQSAKLRREHRGYEAVTRSFAAVASGDAEEAERWARKAGELLGDQPLARMVMAEAAEAGEDRVRAARHYRALLEAPETRLYALRGLTRLALEAGEQEAAQDFMRQAYDLKPDTPWVLDRLFQLSESSGDFAAAEKALKEARRRRAMTREEAKRKQAVLRQAKAQALAAEGKASEARRAASDALSDEPGLVPALALKARLERDAGDTRRAAATLEKGWARAPHPQLAALYRSLRADEDPLARVKRIEKLTAKHPGHPESEIALAEAYLEAKLFGEARRHLTAAKALGETPSQRGCRLMAEIEEREHADRAAAAEWLRKAEGAEPDATWICRQCGTQADDWSAHCPNCQAFDSLEWRSPRRVARTLPVAAAPAAGGATDAEVEVVEPELVPEPEAPKRAG</sequence>
<evidence type="ECO:0000313" key="10">
    <source>
        <dbReference type="EMBL" id="SMF83785.1"/>
    </source>
</evidence>
<keyword evidence="3" id="KW-0479">Metal-binding</keyword>
<evidence type="ECO:0000256" key="1">
    <source>
        <dbReference type="ARBA" id="ARBA00004370"/>
    </source>
</evidence>
<proteinExistence type="predicted"/>
<evidence type="ECO:0000256" key="3">
    <source>
        <dbReference type="ARBA" id="ARBA00022723"/>
    </source>
</evidence>
<dbReference type="STRING" id="560819.SAMN05428998_15114"/>
<evidence type="ECO:0000313" key="11">
    <source>
        <dbReference type="Proteomes" id="UP000192917"/>
    </source>
</evidence>
<keyword evidence="11" id="KW-1185">Reference proteome</keyword>
<dbReference type="SUPFAM" id="SSF48452">
    <property type="entry name" value="TPR-like"/>
    <property type="match status" value="2"/>
</dbReference>
<name>A0A1Y6CS04_9PROT</name>
<evidence type="ECO:0000259" key="9">
    <source>
        <dbReference type="Pfam" id="PF18073"/>
    </source>
</evidence>
<dbReference type="InterPro" id="IPR010817">
    <property type="entry name" value="HemY_N"/>
</dbReference>
<dbReference type="GO" id="GO:0016020">
    <property type="term" value="C:membrane"/>
    <property type="evidence" value="ECO:0007669"/>
    <property type="project" value="UniProtKB-SubCell"/>
</dbReference>
<keyword evidence="4 7" id="KW-1133">Transmembrane helix</keyword>